<accession>A0A5N6P4R1</accession>
<protein>
    <submittedName>
        <fullName evidence="1">Uncharacterized protein</fullName>
    </submittedName>
</protein>
<keyword evidence="2" id="KW-1185">Reference proteome</keyword>
<dbReference type="EMBL" id="SZYD01000006">
    <property type="protein sequence ID" value="KAD5960646.1"/>
    <property type="molecule type" value="Genomic_DNA"/>
</dbReference>
<organism evidence="1 2">
    <name type="scientific">Mikania micrantha</name>
    <name type="common">bitter vine</name>
    <dbReference type="NCBI Taxonomy" id="192012"/>
    <lineage>
        <taxon>Eukaryota</taxon>
        <taxon>Viridiplantae</taxon>
        <taxon>Streptophyta</taxon>
        <taxon>Embryophyta</taxon>
        <taxon>Tracheophyta</taxon>
        <taxon>Spermatophyta</taxon>
        <taxon>Magnoliopsida</taxon>
        <taxon>eudicotyledons</taxon>
        <taxon>Gunneridae</taxon>
        <taxon>Pentapetalae</taxon>
        <taxon>asterids</taxon>
        <taxon>campanulids</taxon>
        <taxon>Asterales</taxon>
        <taxon>Asteraceae</taxon>
        <taxon>Asteroideae</taxon>
        <taxon>Heliantheae alliance</taxon>
        <taxon>Eupatorieae</taxon>
        <taxon>Mikania</taxon>
    </lineage>
</organism>
<sequence>MAVSKVRPRLWRGSFLMRVRRFEGSKLEGSLADDRFVREKHRAGSAVVSTNLRVLVPPPAPTFDSAIERVSSHAVEDTKSFAWKPRTPKSVEN</sequence>
<dbReference type="Proteomes" id="UP000326396">
    <property type="component" value="Linkage Group LG14"/>
</dbReference>
<evidence type="ECO:0000313" key="2">
    <source>
        <dbReference type="Proteomes" id="UP000326396"/>
    </source>
</evidence>
<dbReference type="AlphaFoldDB" id="A0A5N6P4R1"/>
<comment type="caution">
    <text evidence="1">The sequence shown here is derived from an EMBL/GenBank/DDBJ whole genome shotgun (WGS) entry which is preliminary data.</text>
</comment>
<evidence type="ECO:0000313" key="1">
    <source>
        <dbReference type="EMBL" id="KAD5960646.1"/>
    </source>
</evidence>
<reference evidence="1 2" key="1">
    <citation type="submission" date="2019-05" db="EMBL/GenBank/DDBJ databases">
        <title>Mikania micrantha, genome provides insights into the molecular mechanism of rapid growth.</title>
        <authorList>
            <person name="Liu B."/>
        </authorList>
    </citation>
    <scope>NUCLEOTIDE SEQUENCE [LARGE SCALE GENOMIC DNA]</scope>
    <source>
        <strain evidence="1">NLD-2019</strain>
        <tissue evidence="1">Leaf</tissue>
    </source>
</reference>
<name>A0A5N6P4R1_9ASTR</name>
<proteinExistence type="predicted"/>
<gene>
    <name evidence="1" type="ORF">E3N88_12118</name>
</gene>